<proteinExistence type="inferred from homology"/>
<dbReference type="Ensembl" id="ENSCCRT00020079166.1">
    <property type="protein sequence ID" value="ENSCCRP00020072092.1"/>
    <property type="gene ID" value="ENSCCRG00020033700.1"/>
</dbReference>
<comment type="similarity">
    <text evidence="1">Belongs to the MsrA Met sulfoxide reductase family.</text>
</comment>
<keyword evidence="8" id="KW-1185">Reference proteome</keyword>
<sequence>MNLLCILFDTGCFWGVERHCWSISGVFSIQVGYSGGFTPNSTYHEVCSDYSFVDKFKLCLKLFLNWFTKAF</sequence>
<accession>A0A8C2HZC1</accession>
<evidence type="ECO:0000256" key="5">
    <source>
        <dbReference type="ARBA" id="ARBA00030643"/>
    </source>
</evidence>
<evidence type="ECO:0000313" key="9">
    <source>
        <dbReference type="Proteomes" id="UP000694701"/>
    </source>
</evidence>
<evidence type="ECO:0000313" key="8">
    <source>
        <dbReference type="Proteomes" id="UP000694427"/>
    </source>
</evidence>
<evidence type="ECO:0000259" key="6">
    <source>
        <dbReference type="Pfam" id="PF01625"/>
    </source>
</evidence>
<dbReference type="InterPro" id="IPR050162">
    <property type="entry name" value="MsrA_MetSO_reductase"/>
</dbReference>
<dbReference type="Ensembl" id="ENSCCRT00010123054.1">
    <property type="protein sequence ID" value="ENSCCRP00010110597.1"/>
    <property type="gene ID" value="ENSCCRG00010048757.1"/>
</dbReference>
<evidence type="ECO:0000313" key="7">
    <source>
        <dbReference type="Ensembl" id="ENSCCRP00020072092.1"/>
    </source>
</evidence>
<name>A0A8C2HZC1_CYPCA</name>
<dbReference type="AlphaFoldDB" id="A0A8C2HZC1"/>
<dbReference type="EC" id="1.8.4.11" evidence="2"/>
<evidence type="ECO:0000256" key="3">
    <source>
        <dbReference type="ARBA" id="ARBA00023002"/>
    </source>
</evidence>
<feature type="domain" description="Peptide methionine sulphoxide reductase MsrA" evidence="6">
    <location>
        <begin position="6"/>
        <end position="50"/>
    </location>
</feature>
<evidence type="ECO:0000256" key="4">
    <source>
        <dbReference type="ARBA" id="ARBA00030273"/>
    </source>
</evidence>
<dbReference type="Pfam" id="PF01625">
    <property type="entry name" value="PMSR"/>
    <property type="match status" value="1"/>
</dbReference>
<dbReference type="Proteomes" id="UP000694700">
    <property type="component" value="Unplaced"/>
</dbReference>
<dbReference type="InterPro" id="IPR002569">
    <property type="entry name" value="Met_Sox_Rdtase_MsrA_dom"/>
</dbReference>
<dbReference type="GO" id="GO:0034599">
    <property type="term" value="P:cellular response to oxidative stress"/>
    <property type="evidence" value="ECO:0007669"/>
    <property type="project" value="TreeGrafter"/>
</dbReference>
<evidence type="ECO:0000256" key="1">
    <source>
        <dbReference type="ARBA" id="ARBA00005591"/>
    </source>
</evidence>
<keyword evidence="3" id="KW-0560">Oxidoreductase</keyword>
<dbReference type="InterPro" id="IPR036509">
    <property type="entry name" value="Met_Sox_Rdtase_MsrA_sf"/>
</dbReference>
<dbReference type="PANTHER" id="PTHR42799">
    <property type="entry name" value="MITOCHONDRIAL PEPTIDE METHIONINE SULFOXIDE REDUCTASE"/>
    <property type="match status" value="1"/>
</dbReference>
<dbReference type="Ensembl" id="ENSCCRT00015091147.1">
    <property type="protein sequence ID" value="ENSCCRP00015088290.1"/>
    <property type="gene ID" value="ENSCCRG00015035635.1"/>
</dbReference>
<dbReference type="Proteomes" id="UP000694701">
    <property type="component" value="Unplaced"/>
</dbReference>
<dbReference type="Gene3D" id="3.30.1060.10">
    <property type="entry name" value="Peptide methionine sulphoxide reductase MsrA"/>
    <property type="match status" value="1"/>
</dbReference>
<reference evidence="7" key="1">
    <citation type="submission" date="2025-05" db="UniProtKB">
        <authorList>
            <consortium name="Ensembl"/>
        </authorList>
    </citation>
    <scope>IDENTIFICATION</scope>
</reference>
<dbReference type="Proteomes" id="UP000694427">
    <property type="component" value="Unplaced"/>
</dbReference>
<dbReference type="PANTHER" id="PTHR42799:SF22">
    <property type="entry name" value="PEPTIDE-METHIONINE (S)-S-OXIDE REDUCTASE"/>
    <property type="match status" value="1"/>
</dbReference>
<dbReference type="GO" id="GO:0005737">
    <property type="term" value="C:cytoplasm"/>
    <property type="evidence" value="ECO:0007669"/>
    <property type="project" value="TreeGrafter"/>
</dbReference>
<protein>
    <recommendedName>
        <fullName evidence="2">peptide-methionine (S)-S-oxide reductase</fullName>
        <ecNumber evidence="2">1.8.4.11</ecNumber>
    </recommendedName>
    <alternativeName>
        <fullName evidence="5">Peptide-methionine (S)-S-oxide reductase</fullName>
    </alternativeName>
    <alternativeName>
        <fullName evidence="4">Protein-methionine-S-oxide reductase</fullName>
    </alternativeName>
</protein>
<dbReference type="GO" id="GO:0008113">
    <property type="term" value="F:peptide-methionine (S)-S-oxide reductase activity"/>
    <property type="evidence" value="ECO:0007669"/>
    <property type="project" value="UniProtKB-EC"/>
</dbReference>
<organism evidence="7 9">
    <name type="scientific">Cyprinus carpio</name>
    <name type="common">Common carp</name>
    <dbReference type="NCBI Taxonomy" id="7962"/>
    <lineage>
        <taxon>Eukaryota</taxon>
        <taxon>Metazoa</taxon>
        <taxon>Chordata</taxon>
        <taxon>Craniata</taxon>
        <taxon>Vertebrata</taxon>
        <taxon>Euteleostomi</taxon>
        <taxon>Actinopterygii</taxon>
        <taxon>Neopterygii</taxon>
        <taxon>Teleostei</taxon>
        <taxon>Ostariophysi</taxon>
        <taxon>Cypriniformes</taxon>
        <taxon>Cyprinidae</taxon>
        <taxon>Cyprininae</taxon>
        <taxon>Cyprinus</taxon>
    </lineage>
</organism>
<evidence type="ECO:0000256" key="2">
    <source>
        <dbReference type="ARBA" id="ARBA00012502"/>
    </source>
</evidence>
<dbReference type="SUPFAM" id="SSF55068">
    <property type="entry name" value="Peptide methionine sulfoxide reductase"/>
    <property type="match status" value="1"/>
</dbReference>